<evidence type="ECO:0000313" key="1">
    <source>
        <dbReference type="EMBL" id="TDT44562.1"/>
    </source>
</evidence>
<dbReference type="RefSeq" id="WP_133734934.1">
    <property type="nucleotide sequence ID" value="NZ_SOAX01000001.1"/>
</dbReference>
<keyword evidence="2" id="KW-1185">Reference proteome</keyword>
<sequence>MSGSSYEAYSPDASGGCRLQDWHERELRLGHPRLKALDLVRAPELTTLRITQKAEHAPLHLMLQATPALTRIELPECDSGAVLHLADAKRPADLHIEGAVAQVDADWQTTRFLMERDGGTRPWQRVRVVAPTDVEGLSPGAGLVIVIGHEGDETEKLRLEEGDDWLVLGGDQLQHIQINTAGRVRIQNAPALTAITGNAEQTVLDVSDARRLEYVSGVGQHITLRQQGPSTRRLTIAGAWAEATLRCPQLEELHFPQAKALTLYYCERLKVVELPLGVPTECHGSVPDSLLASSRLFMDESTLSRHLEAVHAGDHSQVNVLLRVLAHRHKRGEVVSALRALRSLCEAGVDPAEVWSVRQELLARQLKRSKRKKSLGLTKGEYARATKRWDWTLPDDLAQEGLQADLAIWRSCRVHCDEARDYSSVLGNQCRSLPCLSALVTNGIRAEAEPIDHQIMTRALQGMAEAPLSRELSQSAEGRALARRLEWLVQTDRIDDRTHKAILDLMTAGLTVSKLAELFERLLARQPKEIRMRAIRLAYASDQWIQETFGIVANPRRVRSRFLQMALTPEPASPIQEAQ</sequence>
<accession>A0A4R7K148</accession>
<name>A0A4R7K148_9GAMM</name>
<organism evidence="1 2">
    <name type="scientific">Halospina denitrificans</name>
    <dbReference type="NCBI Taxonomy" id="332522"/>
    <lineage>
        <taxon>Bacteria</taxon>
        <taxon>Pseudomonadati</taxon>
        <taxon>Pseudomonadota</taxon>
        <taxon>Gammaproteobacteria</taxon>
        <taxon>Halospina</taxon>
    </lineage>
</organism>
<reference evidence="1 2" key="1">
    <citation type="submission" date="2019-03" db="EMBL/GenBank/DDBJ databases">
        <title>Genomic Encyclopedia of Type Strains, Phase IV (KMG-IV): sequencing the most valuable type-strain genomes for metagenomic binning, comparative biology and taxonomic classification.</title>
        <authorList>
            <person name="Goeker M."/>
        </authorList>
    </citation>
    <scope>NUCLEOTIDE SEQUENCE [LARGE SCALE GENOMIC DNA]</scope>
    <source>
        <strain evidence="1 2">DSM 15505</strain>
    </source>
</reference>
<dbReference type="OrthoDB" id="6160215at2"/>
<protein>
    <submittedName>
        <fullName evidence="1">Uncharacterized protein</fullName>
    </submittedName>
</protein>
<dbReference type="AlphaFoldDB" id="A0A4R7K148"/>
<dbReference type="EMBL" id="SOAX01000001">
    <property type="protein sequence ID" value="TDT44562.1"/>
    <property type="molecule type" value="Genomic_DNA"/>
</dbReference>
<evidence type="ECO:0000313" key="2">
    <source>
        <dbReference type="Proteomes" id="UP000295830"/>
    </source>
</evidence>
<comment type="caution">
    <text evidence="1">The sequence shown here is derived from an EMBL/GenBank/DDBJ whole genome shotgun (WGS) entry which is preliminary data.</text>
</comment>
<gene>
    <name evidence="1" type="ORF">DES49_0673</name>
</gene>
<dbReference type="Proteomes" id="UP000295830">
    <property type="component" value="Unassembled WGS sequence"/>
</dbReference>
<proteinExistence type="predicted"/>